<feature type="compositionally biased region" description="Polar residues" evidence="3">
    <location>
        <begin position="164"/>
        <end position="182"/>
    </location>
</feature>
<feature type="compositionally biased region" description="Low complexity" evidence="3">
    <location>
        <begin position="601"/>
        <end position="617"/>
    </location>
</feature>
<feature type="region of interest" description="Disordered" evidence="3">
    <location>
        <begin position="1"/>
        <end position="236"/>
    </location>
</feature>
<feature type="compositionally biased region" description="Low complexity" evidence="3">
    <location>
        <begin position="186"/>
        <end position="200"/>
    </location>
</feature>
<feature type="compositionally biased region" description="Polar residues" evidence="3">
    <location>
        <begin position="135"/>
        <end position="145"/>
    </location>
</feature>
<feature type="compositionally biased region" description="Low complexity" evidence="3">
    <location>
        <begin position="374"/>
        <end position="383"/>
    </location>
</feature>
<dbReference type="InterPro" id="IPR000591">
    <property type="entry name" value="DEP_dom"/>
</dbReference>
<feature type="region of interest" description="Disordered" evidence="3">
    <location>
        <begin position="422"/>
        <end position="447"/>
    </location>
</feature>
<feature type="compositionally biased region" description="Polar residues" evidence="3">
    <location>
        <begin position="358"/>
        <end position="373"/>
    </location>
</feature>
<dbReference type="GO" id="GO:0035556">
    <property type="term" value="P:intracellular signal transduction"/>
    <property type="evidence" value="ECO:0007669"/>
    <property type="project" value="InterPro"/>
</dbReference>
<dbReference type="Pfam" id="PF15405">
    <property type="entry name" value="PH_5"/>
    <property type="match status" value="1"/>
</dbReference>
<dbReference type="InterPro" id="IPR036390">
    <property type="entry name" value="WH_DNA-bd_sf"/>
</dbReference>
<dbReference type="InterPro" id="IPR011993">
    <property type="entry name" value="PH-like_dom_sf"/>
</dbReference>
<dbReference type="PANTHER" id="PTHR46572">
    <property type="entry name" value="RHO1 GDP-GTP EXCHANGE PROTEIN 1-RELATED"/>
    <property type="match status" value="1"/>
</dbReference>
<dbReference type="OrthoDB" id="2272012at2759"/>
<dbReference type="Pfam" id="PF00621">
    <property type="entry name" value="RhoGEF"/>
    <property type="match status" value="1"/>
</dbReference>
<gene>
    <name evidence="7" type="ORF">GSI_12541</name>
</gene>
<dbReference type="PROSITE" id="PS50219">
    <property type="entry name" value="CNH"/>
    <property type="match status" value="1"/>
</dbReference>
<organism evidence="7 8">
    <name type="scientific">Ganoderma sinense ZZ0214-1</name>
    <dbReference type="NCBI Taxonomy" id="1077348"/>
    <lineage>
        <taxon>Eukaryota</taxon>
        <taxon>Fungi</taxon>
        <taxon>Dikarya</taxon>
        <taxon>Basidiomycota</taxon>
        <taxon>Agaricomycotina</taxon>
        <taxon>Agaricomycetes</taxon>
        <taxon>Polyporales</taxon>
        <taxon>Polyporaceae</taxon>
        <taxon>Ganoderma</taxon>
    </lineage>
</organism>
<dbReference type="PANTHER" id="PTHR46572:SF2">
    <property type="entry name" value="RHO1 GDP-GTP EXCHANGE PROTEIN 1-RELATED"/>
    <property type="match status" value="1"/>
</dbReference>
<feature type="region of interest" description="Disordered" evidence="3">
    <location>
        <begin position="567"/>
        <end position="627"/>
    </location>
</feature>
<dbReference type="Gene3D" id="2.30.29.30">
    <property type="entry name" value="Pleckstrin-homology domain (PH domain)/Phosphotyrosine-binding domain (PTB)"/>
    <property type="match status" value="1"/>
</dbReference>
<reference evidence="7 8" key="1">
    <citation type="journal article" date="2015" name="Sci. Rep.">
        <title>Chromosome-level genome map provides insights into diverse defense mechanisms in the medicinal fungus Ganoderma sinense.</title>
        <authorList>
            <person name="Zhu Y."/>
            <person name="Xu J."/>
            <person name="Sun C."/>
            <person name="Zhou S."/>
            <person name="Xu H."/>
            <person name="Nelson D.R."/>
            <person name="Qian J."/>
            <person name="Song J."/>
            <person name="Luo H."/>
            <person name="Xiang L."/>
            <person name="Li Y."/>
            <person name="Xu Z."/>
            <person name="Ji A."/>
            <person name="Wang L."/>
            <person name="Lu S."/>
            <person name="Hayward A."/>
            <person name="Sun W."/>
            <person name="Li X."/>
            <person name="Schwartz D.C."/>
            <person name="Wang Y."/>
            <person name="Chen S."/>
        </authorList>
    </citation>
    <scope>NUCLEOTIDE SEQUENCE [LARGE SCALE GENOMIC DNA]</scope>
    <source>
        <strain evidence="7 8">ZZ0214-1</strain>
    </source>
</reference>
<dbReference type="CDD" id="cd04435">
    <property type="entry name" value="DEP_fRom2"/>
    <property type="match status" value="1"/>
</dbReference>
<feature type="compositionally biased region" description="Polar residues" evidence="3">
    <location>
        <begin position="296"/>
        <end position="307"/>
    </location>
</feature>
<proteinExistence type="predicted"/>
<dbReference type="InterPro" id="IPR000219">
    <property type="entry name" value="DH_dom"/>
</dbReference>
<feature type="domain" description="DH" evidence="5">
    <location>
        <begin position="711"/>
        <end position="898"/>
    </location>
</feature>
<feature type="domain" description="CNH" evidence="6">
    <location>
        <begin position="1084"/>
        <end position="1396"/>
    </location>
</feature>
<evidence type="ECO:0000313" key="7">
    <source>
        <dbReference type="EMBL" id="PIL24657.1"/>
    </source>
</evidence>
<dbReference type="SMART" id="SM00036">
    <property type="entry name" value="CNH"/>
    <property type="match status" value="1"/>
</dbReference>
<feature type="compositionally biased region" description="Low complexity" evidence="3">
    <location>
        <begin position="90"/>
        <end position="100"/>
    </location>
</feature>
<evidence type="ECO:0000256" key="3">
    <source>
        <dbReference type="SAM" id="MobiDB-lite"/>
    </source>
</evidence>
<keyword evidence="1" id="KW-0597">Phosphoprotein</keyword>
<comment type="caution">
    <text evidence="7">The sequence shown here is derived from an EMBL/GenBank/DDBJ whole genome shotgun (WGS) entry which is preliminary data.</text>
</comment>
<dbReference type="SMART" id="SM00049">
    <property type="entry name" value="DEP"/>
    <property type="match status" value="1"/>
</dbReference>
<dbReference type="Gene3D" id="1.20.900.10">
    <property type="entry name" value="Dbl homology (DH) domain"/>
    <property type="match status" value="1"/>
</dbReference>
<evidence type="ECO:0000256" key="2">
    <source>
        <dbReference type="ARBA" id="ARBA00022658"/>
    </source>
</evidence>
<dbReference type="PROSITE" id="PS50003">
    <property type="entry name" value="PH_DOMAIN"/>
    <property type="match status" value="1"/>
</dbReference>
<dbReference type="SUPFAM" id="SSF46785">
    <property type="entry name" value="Winged helix' DNA-binding domain"/>
    <property type="match status" value="1"/>
</dbReference>
<evidence type="ECO:0000259" key="5">
    <source>
        <dbReference type="PROSITE" id="PS50010"/>
    </source>
</evidence>
<dbReference type="SUPFAM" id="SSF50729">
    <property type="entry name" value="PH domain-like"/>
    <property type="match status" value="1"/>
</dbReference>
<dbReference type="PROSITE" id="PS50010">
    <property type="entry name" value="DH_2"/>
    <property type="match status" value="1"/>
</dbReference>
<feature type="region of interest" description="Disordered" evidence="3">
    <location>
        <begin position="249"/>
        <end position="333"/>
    </location>
</feature>
<feature type="compositionally biased region" description="Low complexity" evidence="3">
    <location>
        <begin position="45"/>
        <end position="69"/>
    </location>
</feature>
<dbReference type="InterPro" id="IPR035899">
    <property type="entry name" value="DBL_dom_sf"/>
</dbReference>
<dbReference type="Gene3D" id="1.10.10.10">
    <property type="entry name" value="Winged helix-like DNA-binding domain superfamily/Winged helix DNA-binding domain"/>
    <property type="match status" value="1"/>
</dbReference>
<evidence type="ECO:0000313" key="8">
    <source>
        <dbReference type="Proteomes" id="UP000230002"/>
    </source>
</evidence>
<evidence type="ECO:0000256" key="1">
    <source>
        <dbReference type="ARBA" id="ARBA00022553"/>
    </source>
</evidence>
<dbReference type="Pfam" id="PF00610">
    <property type="entry name" value="DEP"/>
    <property type="match status" value="1"/>
</dbReference>
<dbReference type="InterPro" id="IPR001180">
    <property type="entry name" value="CNH_dom"/>
</dbReference>
<feature type="compositionally biased region" description="Pro residues" evidence="3">
    <location>
        <begin position="201"/>
        <end position="213"/>
    </location>
</feature>
<accession>A0A2G8RT16</accession>
<protein>
    <submittedName>
        <fullName evidence="7">Transcription factor</fullName>
    </submittedName>
</protein>
<dbReference type="GO" id="GO:0005085">
    <property type="term" value="F:guanyl-nucleotide exchange factor activity"/>
    <property type="evidence" value="ECO:0007669"/>
    <property type="project" value="UniProtKB-KW"/>
</dbReference>
<keyword evidence="2" id="KW-0344">Guanine-nucleotide releasing factor</keyword>
<dbReference type="SUPFAM" id="SSF48065">
    <property type="entry name" value="DBL homology domain (DH-domain)"/>
    <property type="match status" value="1"/>
</dbReference>
<dbReference type="EMBL" id="AYKW01000056">
    <property type="protein sequence ID" value="PIL24657.1"/>
    <property type="molecule type" value="Genomic_DNA"/>
</dbReference>
<feature type="compositionally biased region" description="Basic and acidic residues" evidence="3">
    <location>
        <begin position="1"/>
        <end position="15"/>
    </location>
</feature>
<feature type="domain" description="PH" evidence="4">
    <location>
        <begin position="933"/>
        <end position="1062"/>
    </location>
</feature>
<dbReference type="SMART" id="SM00325">
    <property type="entry name" value="RhoGEF"/>
    <property type="match status" value="1"/>
</dbReference>
<dbReference type="STRING" id="1077348.A0A2G8RT16"/>
<name>A0A2G8RT16_9APHY</name>
<evidence type="ECO:0000259" key="4">
    <source>
        <dbReference type="PROSITE" id="PS50003"/>
    </source>
</evidence>
<evidence type="ECO:0000259" key="6">
    <source>
        <dbReference type="PROSITE" id="PS50219"/>
    </source>
</evidence>
<keyword evidence="8" id="KW-1185">Reference proteome</keyword>
<dbReference type="InterPro" id="IPR036388">
    <property type="entry name" value="WH-like_DNA-bd_sf"/>
</dbReference>
<dbReference type="Pfam" id="PF00780">
    <property type="entry name" value="CNH"/>
    <property type="match status" value="1"/>
</dbReference>
<dbReference type="InterPro" id="IPR041675">
    <property type="entry name" value="PH_5"/>
</dbReference>
<feature type="compositionally biased region" description="Polar residues" evidence="3">
    <location>
        <begin position="320"/>
        <end position="333"/>
    </location>
</feature>
<dbReference type="SMART" id="SM00233">
    <property type="entry name" value="PH"/>
    <property type="match status" value="1"/>
</dbReference>
<dbReference type="Proteomes" id="UP000230002">
    <property type="component" value="Unassembled WGS sequence"/>
</dbReference>
<dbReference type="InterPro" id="IPR001849">
    <property type="entry name" value="PH_domain"/>
</dbReference>
<feature type="region of interest" description="Disordered" evidence="3">
    <location>
        <begin position="350"/>
        <end position="410"/>
    </location>
</feature>
<dbReference type="CDD" id="cd00160">
    <property type="entry name" value="RhoGEF"/>
    <property type="match status" value="1"/>
</dbReference>
<feature type="compositionally biased region" description="Polar residues" evidence="3">
    <location>
        <begin position="258"/>
        <end position="271"/>
    </location>
</feature>
<dbReference type="InterPro" id="IPR052233">
    <property type="entry name" value="Rho-type_GEFs"/>
</dbReference>
<sequence>MDRPMGPRRPDKRNAAYESIFGRPSAQHHSLHPGDPGQFPPPPAQYQQQQFPPQQQPNAQQYPYYPQYPSQVDRRTSTSSFRPYQPQAPPNAFNQPYYPNSTPPPSNSVSPPLGYQPQPYARQQYGYAGSLAPPSVTSRARSIGSSPGVIAPLPEEPSDPSLDALTQTGLTPAQAYQAQVYRSSGPIGQQQSWPQQQRDQPPAPAPAPIPASPTHPKTSPRGPRPQSAQTLPAVLEKFPELRISMHFEGDDGRLGLDFSSSGGYENDTGSHTGAEATPPSDPTTDDDFSELPYSLPNRNSTPNSVRSRMSVASGRGASVDLTSGAANCPSASSRPYPLQVDTAVASAQASGSGADFSPASSTLVDDSAQLNHNGSSRAGPSGRRSSESARTLPGQFHRKRSLTDRSQSMSAAISPHVRAMIEAGRSGRPPPPSTAPNRDSHPPRPRRAPIVYPALLSRVSEAFKARVQLADRPKDGLTYKDAFDGREAVDTIAYIIKTTDRNLALLLGRALDAQKFFHAVTYDHRLRDSSHDLYQFRTKLPSPFVSGELANIPHGQQHEELLKALGTPQPLIGGADGGDKDKDKSPSPSAEDDGDKKDSSRPTSPVPSVTASPVTRPRAGSIGSDDVPLPTGVFTLLTDCYSPTCTRDQLCYSIACPRRLEQQARLNMKPQRELKKQISKESLGELVEAGTLWIHSVPAEVVASVSDTEKKRQEAINEVIYTERDFVRDMEYLRDLWRKPLKESDIIPEARRQDFIEQVFWNIEAIIAVNTRLRDALNKRQKSYAVVEQIGDVLIEAVPHFHPFVSYGAHQLYGKYEFEKEKSANPTFARFVEETERRPESRKLELNGYLTKPTTRLARYPLLLEAVLKHTPEDNPDKAALPKVVEIVREFLKAVNAETGKAENRFNLLQLDQQLVFRPNEQVDLRLKEDGRELIYKGALGKRGNAQGDSGDLMVFLFDHALLMVKPKSKVDQYKVYRRPIPLELLLVSAPDDYASAKPVNARQRQLVKNSPHTPVVPVRDTKGGFSLTFVHLGRKYYQITLWASTYVSQRKWVENIQKQQDAMRERSNVFETVTLSEGFFVGVTRVNCAAPFSQSRKVVYGTDDGVYLSNLMERNREPIKVLALKDVVQLDVLEDYQLLIVLSERQVITFPLDALDPMDPLSGLKRAKRIASHISFFKAGVCLGKTLVCVVKSSPLSSTIKTLEPIDQNIRGRAKPTFKKLLQGGNDTLRVFKEFYIPLQSSSIHFLKTKLCVGCTNGFEIVDLETLDTQGLLDPADASLEFVNKRENLKPLAIYRIENEFLLCYDEFAFYVNKTGWRSRKEFMVYWEGSPTGFGTPTPFYPGFLVPNDPTALHYPYVLAFEPTFVEIRHVETGSMSQIIQGNNLRCVFADTPPSTTHSANHYNPYQQQQQGYGYNGYGQQFPNPYMPRAPLSDGRDEILMVSDDRVMRLQMTQTARAALRV</sequence>